<name>A0A078J7C5_BRANA</name>
<accession>A0A078J7C5</accession>
<reference evidence="2 3" key="1">
    <citation type="journal article" date="2014" name="Science">
        <title>Plant genetics. Early allopolyploid evolution in the post-Neolithic Brassica napus oilseed genome.</title>
        <authorList>
            <person name="Chalhoub B."/>
            <person name="Denoeud F."/>
            <person name="Liu S."/>
            <person name="Parkin I.A."/>
            <person name="Tang H."/>
            <person name="Wang X."/>
            <person name="Chiquet J."/>
            <person name="Belcram H."/>
            <person name="Tong C."/>
            <person name="Samans B."/>
            <person name="Correa M."/>
            <person name="Da Silva C."/>
            <person name="Just J."/>
            <person name="Falentin C."/>
            <person name="Koh C.S."/>
            <person name="Le Clainche I."/>
            <person name="Bernard M."/>
            <person name="Bento P."/>
            <person name="Noel B."/>
            <person name="Labadie K."/>
            <person name="Alberti A."/>
            <person name="Charles M."/>
            <person name="Arnaud D."/>
            <person name="Guo H."/>
            <person name="Daviaud C."/>
            <person name="Alamery S."/>
            <person name="Jabbari K."/>
            <person name="Zhao M."/>
            <person name="Edger P.P."/>
            <person name="Chelaifa H."/>
            <person name="Tack D."/>
            <person name="Lassalle G."/>
            <person name="Mestiri I."/>
            <person name="Schnel N."/>
            <person name="Le Paslier M.C."/>
            <person name="Fan G."/>
            <person name="Renault V."/>
            <person name="Bayer P.E."/>
            <person name="Golicz A.A."/>
            <person name="Manoli S."/>
            <person name="Lee T.H."/>
            <person name="Thi V.H."/>
            <person name="Chalabi S."/>
            <person name="Hu Q."/>
            <person name="Fan C."/>
            <person name="Tollenaere R."/>
            <person name="Lu Y."/>
            <person name="Battail C."/>
            <person name="Shen J."/>
            <person name="Sidebottom C.H."/>
            <person name="Wang X."/>
            <person name="Canaguier A."/>
            <person name="Chauveau A."/>
            <person name="Berard A."/>
            <person name="Deniot G."/>
            <person name="Guan M."/>
            <person name="Liu Z."/>
            <person name="Sun F."/>
            <person name="Lim Y.P."/>
            <person name="Lyons E."/>
            <person name="Town C.D."/>
            <person name="Bancroft I."/>
            <person name="Wang X."/>
            <person name="Meng J."/>
            <person name="Ma J."/>
            <person name="Pires J.C."/>
            <person name="King G.J."/>
            <person name="Brunel D."/>
            <person name="Delourme R."/>
            <person name="Renard M."/>
            <person name="Aury J.M."/>
            <person name="Adams K.L."/>
            <person name="Batley J."/>
            <person name="Snowdon R.J."/>
            <person name="Tost J."/>
            <person name="Edwards D."/>
            <person name="Zhou Y."/>
            <person name="Hua W."/>
            <person name="Sharpe A.G."/>
            <person name="Paterson A.H."/>
            <person name="Guan C."/>
            <person name="Wincker P."/>
        </authorList>
    </citation>
    <scope>NUCLEOTIDE SEQUENCE [LARGE SCALE GENOMIC DNA]</scope>
    <source>
        <strain evidence="3">cv. Darmor-bzh</strain>
    </source>
</reference>
<dbReference type="Gramene" id="CDY60917">
    <property type="protein sequence ID" value="CDY60917"/>
    <property type="gene ID" value="GSBRNA2T00030259001"/>
</dbReference>
<dbReference type="PANTHER" id="PTHR36062:SF7">
    <property type="entry name" value="BNAA07G03600D PROTEIN"/>
    <property type="match status" value="1"/>
</dbReference>
<gene>
    <name evidence="2" type="primary">BnaCnng37130D</name>
    <name evidence="2" type="ORF">GSBRNA2T00030259001</name>
</gene>
<dbReference type="Proteomes" id="UP000028999">
    <property type="component" value="Unassembled WGS sequence"/>
</dbReference>
<feature type="compositionally biased region" description="Polar residues" evidence="1">
    <location>
        <begin position="1"/>
        <end position="19"/>
    </location>
</feature>
<dbReference type="AlphaFoldDB" id="A0A078J7C5"/>
<organism evidence="2 3">
    <name type="scientific">Brassica napus</name>
    <name type="common">Rape</name>
    <dbReference type="NCBI Taxonomy" id="3708"/>
    <lineage>
        <taxon>Eukaryota</taxon>
        <taxon>Viridiplantae</taxon>
        <taxon>Streptophyta</taxon>
        <taxon>Embryophyta</taxon>
        <taxon>Tracheophyta</taxon>
        <taxon>Spermatophyta</taxon>
        <taxon>Magnoliopsida</taxon>
        <taxon>eudicotyledons</taxon>
        <taxon>Gunneridae</taxon>
        <taxon>Pentapetalae</taxon>
        <taxon>rosids</taxon>
        <taxon>malvids</taxon>
        <taxon>Brassicales</taxon>
        <taxon>Brassicaceae</taxon>
        <taxon>Brassiceae</taxon>
        <taxon>Brassica</taxon>
    </lineage>
</organism>
<feature type="compositionally biased region" description="Basic and acidic residues" evidence="1">
    <location>
        <begin position="172"/>
        <end position="184"/>
    </location>
</feature>
<evidence type="ECO:0000256" key="1">
    <source>
        <dbReference type="SAM" id="MobiDB-lite"/>
    </source>
</evidence>
<protein>
    <submittedName>
        <fullName evidence="2">BnaCnng37130D protein</fullName>
    </submittedName>
</protein>
<dbReference type="InterPro" id="IPR037476">
    <property type="entry name" value="PCH1"/>
</dbReference>
<keyword evidence="3" id="KW-1185">Reference proteome</keyword>
<dbReference type="EMBL" id="LK033931">
    <property type="protein sequence ID" value="CDY60917.1"/>
    <property type="molecule type" value="Genomic_DNA"/>
</dbReference>
<dbReference type="PaxDb" id="3708-A0A078J7C5"/>
<dbReference type="GO" id="GO:0010099">
    <property type="term" value="P:regulation of photomorphogenesis"/>
    <property type="evidence" value="ECO:0007669"/>
    <property type="project" value="InterPro"/>
</dbReference>
<proteinExistence type="predicted"/>
<dbReference type="PANTHER" id="PTHR36062">
    <property type="entry name" value="OS01G0687300 PROTEIN"/>
    <property type="match status" value="1"/>
</dbReference>
<feature type="region of interest" description="Disordered" evidence="1">
    <location>
        <begin position="170"/>
        <end position="192"/>
    </location>
</feature>
<sequence length="201" mass="22939">MASSQLRSEGRPLQTNSPDKTPVIWEAQNVKKGWELMGVYMLIIDAKILTERFRFRTSDELMSLVNTNTDLPGLKRKALTKRLYRFLCSRFLIREIVLKAMWISSSKAVVANRIPWLNARGDKDKLSSNIDSHQLLKGSKVSMKLKGKIFGGYLDLFPNVDHQHRGGVRLQSLERSKDSEEDGPRQNGSSAETYILEMNKL</sequence>
<dbReference type="STRING" id="3708.A0A078J7C5"/>
<feature type="region of interest" description="Disordered" evidence="1">
    <location>
        <begin position="1"/>
        <end position="20"/>
    </location>
</feature>
<evidence type="ECO:0000313" key="3">
    <source>
        <dbReference type="Proteomes" id="UP000028999"/>
    </source>
</evidence>
<evidence type="ECO:0000313" key="2">
    <source>
        <dbReference type="EMBL" id="CDY60917.1"/>
    </source>
</evidence>